<protein>
    <submittedName>
        <fullName evidence="8">Thioether cross-link-forming SCIFF peptide maturase</fullName>
    </submittedName>
</protein>
<dbReference type="AlphaFoldDB" id="A0A974BMM5"/>
<dbReference type="CDD" id="cd01335">
    <property type="entry name" value="Radical_SAM"/>
    <property type="match status" value="1"/>
</dbReference>
<dbReference type="Pfam" id="PF04055">
    <property type="entry name" value="Radical_SAM"/>
    <property type="match status" value="1"/>
</dbReference>
<name>A0A974BMM5_SEDHY</name>
<comment type="caution">
    <text evidence="8">The sequence shown here is derived from an EMBL/GenBank/DDBJ whole genome shotgun (WGS) entry which is preliminary data.</text>
</comment>
<dbReference type="InterPro" id="IPR013785">
    <property type="entry name" value="Aldolase_TIM"/>
</dbReference>
<dbReference type="SFLD" id="SFLDS00029">
    <property type="entry name" value="Radical_SAM"/>
    <property type="match status" value="1"/>
</dbReference>
<dbReference type="GO" id="GO:0051536">
    <property type="term" value="F:iron-sulfur cluster binding"/>
    <property type="evidence" value="ECO:0007669"/>
    <property type="project" value="UniProtKB-KW"/>
</dbReference>
<comment type="cofactor">
    <cofactor evidence="1">
        <name>[4Fe-4S] cluster</name>
        <dbReference type="ChEBI" id="CHEBI:49883"/>
    </cofactor>
</comment>
<dbReference type="RefSeq" id="WP_179239375.1">
    <property type="nucleotide sequence ID" value="NZ_JACBNQ010000025.1"/>
</dbReference>
<feature type="domain" description="Radical SAM core" evidence="7">
    <location>
        <begin position="83"/>
        <end position="311"/>
    </location>
</feature>
<dbReference type="InterPro" id="IPR023867">
    <property type="entry name" value="Sulphatase_maturase_rSAM"/>
</dbReference>
<dbReference type="NCBIfam" id="TIGR04085">
    <property type="entry name" value="rSAM_more_4Fe4S"/>
    <property type="match status" value="1"/>
</dbReference>
<dbReference type="SFLD" id="SFLDG01386">
    <property type="entry name" value="main_SPASM_domain-containing"/>
    <property type="match status" value="1"/>
</dbReference>
<dbReference type="SUPFAM" id="SSF102114">
    <property type="entry name" value="Radical SAM enzymes"/>
    <property type="match status" value="1"/>
</dbReference>
<dbReference type="Pfam" id="PF13186">
    <property type="entry name" value="SPASM"/>
    <property type="match status" value="1"/>
</dbReference>
<keyword evidence="5" id="KW-0411">Iron-sulfur</keyword>
<evidence type="ECO:0000256" key="1">
    <source>
        <dbReference type="ARBA" id="ARBA00001966"/>
    </source>
</evidence>
<dbReference type="CDD" id="cd21124">
    <property type="entry name" value="SPASM_CteB-like"/>
    <property type="match status" value="1"/>
</dbReference>
<keyword evidence="6" id="KW-0175">Coiled coil</keyword>
<reference evidence="8" key="1">
    <citation type="submission" date="2020-07" db="EMBL/GenBank/DDBJ databases">
        <title>Genomic analysis of a strain of Sedimentibacter Hydroxybenzoicus DSM7310.</title>
        <authorList>
            <person name="Ma S."/>
        </authorList>
    </citation>
    <scope>NUCLEOTIDE SEQUENCE</scope>
    <source>
        <strain evidence="8">DSM 7310</strain>
    </source>
</reference>
<dbReference type="InterPro" id="IPR007197">
    <property type="entry name" value="rSAM"/>
</dbReference>
<dbReference type="SFLD" id="SFLDG01384">
    <property type="entry name" value="thioether_bond_formation_requi"/>
    <property type="match status" value="1"/>
</dbReference>
<organism evidence="8 9">
    <name type="scientific">Sedimentibacter hydroxybenzoicus DSM 7310</name>
    <dbReference type="NCBI Taxonomy" id="1123245"/>
    <lineage>
        <taxon>Bacteria</taxon>
        <taxon>Bacillati</taxon>
        <taxon>Bacillota</taxon>
        <taxon>Tissierellia</taxon>
        <taxon>Sedimentibacter</taxon>
    </lineage>
</organism>
<sequence length="444" mass="51278">MIHLFKMNDMYFAVDTNSGLVHVVDEIIYDLLNDDSFKCDHKVKELENKHGRDIVSEAISEINYLIVNNMLYTEETNAVNKIKPAIKAMCLNMTHDCNLRCEYCFASQGSYKGEREILSYETGKKAFDFLVNNSGLRRNLEVDFFGGEPLMNFETIKKLVDYGRSLEEKHNKHFRFTITTNGVLLDDEKIDYINENMDNVVLSIDGRKSTNDRMRKTINEKGSYETIVKNFQNFVSKRMDKDYFARGTFTAYNLDFSEDVKHIRDLGFDKISVEPVVASPEEKYALKEEHLEILKEEYEKLTELYLESNKEENKKFNFFHFNIELDGGPCIYKRSIGCGAGTEYVAITPNGDIYPCHQFVGQDEFVIGNVDEGICNEEITDKFKNVSVNEKPVCKDCWAKYYCSGGCHANAYNFNKDFNIPYSVGCELEKKRIECSIYIKGKLS</sequence>
<evidence type="ECO:0000256" key="3">
    <source>
        <dbReference type="ARBA" id="ARBA00022723"/>
    </source>
</evidence>
<dbReference type="NCBIfam" id="TIGR03974">
    <property type="entry name" value="rSAM_six_Cys"/>
    <property type="match status" value="1"/>
</dbReference>
<dbReference type="GO" id="GO:0016491">
    <property type="term" value="F:oxidoreductase activity"/>
    <property type="evidence" value="ECO:0007669"/>
    <property type="project" value="InterPro"/>
</dbReference>
<dbReference type="PROSITE" id="PS51918">
    <property type="entry name" value="RADICAL_SAM"/>
    <property type="match status" value="1"/>
</dbReference>
<evidence type="ECO:0000256" key="5">
    <source>
        <dbReference type="ARBA" id="ARBA00023014"/>
    </source>
</evidence>
<dbReference type="Gene3D" id="3.20.20.70">
    <property type="entry name" value="Aldolase class I"/>
    <property type="match status" value="1"/>
</dbReference>
<feature type="coiled-coil region" evidence="6">
    <location>
        <begin position="284"/>
        <end position="311"/>
    </location>
</feature>
<evidence type="ECO:0000256" key="4">
    <source>
        <dbReference type="ARBA" id="ARBA00023004"/>
    </source>
</evidence>
<dbReference type="InterPro" id="IPR058240">
    <property type="entry name" value="rSAM_sf"/>
</dbReference>
<dbReference type="GO" id="GO:0046872">
    <property type="term" value="F:metal ion binding"/>
    <property type="evidence" value="ECO:0007669"/>
    <property type="project" value="UniProtKB-KW"/>
</dbReference>
<dbReference type="InterPro" id="IPR024025">
    <property type="entry name" value="SCIFF_rSAM_maturase"/>
</dbReference>
<evidence type="ECO:0000256" key="6">
    <source>
        <dbReference type="SAM" id="Coils"/>
    </source>
</evidence>
<proteinExistence type="predicted"/>
<dbReference type="InterPro" id="IPR023885">
    <property type="entry name" value="4Fe4S-binding_SPASM_dom"/>
</dbReference>
<keyword evidence="9" id="KW-1185">Reference proteome</keyword>
<evidence type="ECO:0000256" key="2">
    <source>
        <dbReference type="ARBA" id="ARBA00022691"/>
    </source>
</evidence>
<dbReference type="PANTHER" id="PTHR43273">
    <property type="entry name" value="ANAEROBIC SULFATASE-MATURATING ENZYME HOMOLOG ASLB-RELATED"/>
    <property type="match status" value="1"/>
</dbReference>
<keyword evidence="4" id="KW-0408">Iron</keyword>
<evidence type="ECO:0000313" key="8">
    <source>
        <dbReference type="EMBL" id="NYB75656.1"/>
    </source>
</evidence>
<keyword evidence="3" id="KW-0479">Metal-binding</keyword>
<dbReference type="EMBL" id="JACBNQ010000025">
    <property type="protein sequence ID" value="NYB75656.1"/>
    <property type="molecule type" value="Genomic_DNA"/>
</dbReference>
<dbReference type="PANTHER" id="PTHR43273:SF8">
    <property type="entry name" value="RADICAL SAM DOMAIN PROTEIN"/>
    <property type="match status" value="1"/>
</dbReference>
<dbReference type="InterPro" id="IPR047602">
    <property type="entry name" value="SPASM_CteB-like"/>
</dbReference>
<dbReference type="Proteomes" id="UP000611629">
    <property type="component" value="Unassembled WGS sequence"/>
</dbReference>
<evidence type="ECO:0000313" key="9">
    <source>
        <dbReference type="Proteomes" id="UP000611629"/>
    </source>
</evidence>
<accession>A0A974BMM5</accession>
<evidence type="ECO:0000259" key="7">
    <source>
        <dbReference type="PROSITE" id="PS51918"/>
    </source>
</evidence>
<gene>
    <name evidence="8" type="primary">scfB</name>
    <name evidence="8" type="ORF">HZF24_16025</name>
</gene>
<keyword evidence="2" id="KW-0949">S-adenosyl-L-methionine</keyword>
<dbReference type="SFLD" id="SFLDG01067">
    <property type="entry name" value="SPASM/twitch_domain_containing"/>
    <property type="match status" value="1"/>
</dbReference>